<dbReference type="RefSeq" id="WP_379013866.1">
    <property type="nucleotide sequence ID" value="NZ_JBHSDC010000018.1"/>
</dbReference>
<proteinExistence type="predicted"/>
<sequence length="252" mass="27357">MKKFLNRIVAFFKSIFDNFDAFVATHVVPSIELTKRLIAILESPIANIITALIPGEADDKLKEFLLTFLHKAIDAMNIAADITNEPNWTLKVYKTIKYIESLSPEMRQDVLRGIARNLVKQSVLANGDSMPKDSIINGLIETKLIQLRTSLEVLDKLPNETIVNGELQPTPVAEAPVPVVETPVVPTIPVAETPVVPTIPVAETPVVPPVPVVETPVVSTIPVVETPVVSTIPVAETPVVPPVPVVETPVVQ</sequence>
<protein>
    <submittedName>
        <fullName evidence="1">Uncharacterized protein</fullName>
    </submittedName>
</protein>
<accession>A0ABV8PXI9</accession>
<reference evidence="2" key="1">
    <citation type="journal article" date="2019" name="Int. J. Syst. Evol. Microbiol.">
        <title>The Global Catalogue of Microorganisms (GCM) 10K type strain sequencing project: providing services to taxonomists for standard genome sequencing and annotation.</title>
        <authorList>
            <consortium name="The Broad Institute Genomics Platform"/>
            <consortium name="The Broad Institute Genome Sequencing Center for Infectious Disease"/>
            <person name="Wu L."/>
            <person name="Ma J."/>
        </authorList>
    </citation>
    <scope>NUCLEOTIDE SEQUENCE [LARGE SCALE GENOMIC DNA]</scope>
    <source>
        <strain evidence="2">CECT 8010</strain>
    </source>
</reference>
<dbReference type="EMBL" id="JBHSDC010000018">
    <property type="protein sequence ID" value="MFC4232131.1"/>
    <property type="molecule type" value="Genomic_DNA"/>
</dbReference>
<gene>
    <name evidence="1" type="ORF">ACFOW1_09530</name>
</gene>
<keyword evidence="2" id="KW-1185">Reference proteome</keyword>
<name>A0ABV8PXI9_9BACT</name>
<evidence type="ECO:0000313" key="1">
    <source>
        <dbReference type="EMBL" id="MFC4232131.1"/>
    </source>
</evidence>
<comment type="caution">
    <text evidence="1">The sequence shown here is derived from an EMBL/GenBank/DDBJ whole genome shotgun (WGS) entry which is preliminary data.</text>
</comment>
<dbReference type="Proteomes" id="UP001595906">
    <property type="component" value="Unassembled WGS sequence"/>
</dbReference>
<organism evidence="1 2">
    <name type="scientific">Parasediminibacterium paludis</name>
    <dbReference type="NCBI Taxonomy" id="908966"/>
    <lineage>
        <taxon>Bacteria</taxon>
        <taxon>Pseudomonadati</taxon>
        <taxon>Bacteroidota</taxon>
        <taxon>Chitinophagia</taxon>
        <taxon>Chitinophagales</taxon>
        <taxon>Chitinophagaceae</taxon>
        <taxon>Parasediminibacterium</taxon>
    </lineage>
</organism>
<evidence type="ECO:0000313" key="2">
    <source>
        <dbReference type="Proteomes" id="UP001595906"/>
    </source>
</evidence>